<sequence>MAITAILETKQEDNEVQKVISPLLVSFMKLIEDFVKNDFFKLFFNSIYNDSNPDVNNKIFDKLSSKIANLKEKIYGNVEANALEINDAKNELEKLVNLLKSVNSAGVYNVTILFGVIFYTFFGASLLFLLEFLRSVLKSVEPGYSKGQNSFKYRFLEAHLDNYWNIAAEVARLVTAYIYDSFYKMLKEKENSGEQLNFNETQTPGEQINFNDYILTLIYSLLVSFANYTKKVYDGSIEKLDKEMLISIWKRFIDSILLEGTFEKISKKEISSSDTFPFLDYNVTQRLNVTKPGKVRPELDERYRTLFYMADEYSDRGVFLGLYENDVLYNYVVVVPNDVLEGLNVYTLSTRKALRLKSKGVESLYYDYEQEDEQKYFADIEFNENLRSNANISSNFIDMVNTYGEADNSRPTKAISLQDIYYSLSSIFSGVSAQGVSSDVILTLGFEEDLAVASIIRVKVSVKSLVDLTSRVFNNYVRSVFKDFLDFLRSSYNVQGESKIEVRQEIESYFKLLYFRDFQNMRKGYDVSQAIEQHLLNIVSYATDVDIQSLVASAKGPHVLFDIYTELFIKKARMAFDVYKENPVGKNPPIYVLFIDEFFTQLNPKNMSVVLKLWDGLMNRSEKFPPNFQIILAGNAPGGGFIEFLDPDSKSSTQNSPTVSRDTLDAFLNRVSFYILLPHFDYVTSSFTKEALGIYYLNQMRAISKNPVVDLTYEQIVRERGSKYVDDYIERKFKDDANLLELIRNVLDGKEDDVVKLKNWAENRYLVKDAYIEILSSLAELRENVTILAYYKVWTLMIPIFLHSAFAAVFDVLYRVIKIIYKEYYDQI</sequence>
<dbReference type="EMBL" id="RFKV01000026">
    <property type="protein sequence ID" value="RMD77505.1"/>
    <property type="molecule type" value="Genomic_DNA"/>
</dbReference>
<keyword evidence="2" id="KW-1133">Transmembrane helix</keyword>
<accession>A0A3M0Z3G4</accession>
<name>A0A3M0Z3G4_9BACT</name>
<evidence type="ECO:0000256" key="2">
    <source>
        <dbReference type="SAM" id="Phobius"/>
    </source>
</evidence>
<dbReference type="AlphaFoldDB" id="A0A3M0Z3G4"/>
<comment type="caution">
    <text evidence="3">The sequence shown here is derived from an EMBL/GenBank/DDBJ whole genome shotgun (WGS) entry which is preliminary data.</text>
</comment>
<gene>
    <name evidence="3" type="ORF">D6810_00750</name>
</gene>
<feature type="transmembrane region" description="Helical" evidence="2">
    <location>
        <begin position="107"/>
        <end position="130"/>
    </location>
</feature>
<feature type="non-terminal residue" evidence="3">
    <location>
        <position position="828"/>
    </location>
</feature>
<evidence type="ECO:0000313" key="3">
    <source>
        <dbReference type="EMBL" id="RMD77505.1"/>
    </source>
</evidence>
<reference evidence="3 4" key="1">
    <citation type="submission" date="2018-10" db="EMBL/GenBank/DDBJ databases">
        <title>Thermophilic Lithotrophy and Phototrophy in an Intertidal, Iron-rich, Geothermal Spring.</title>
        <authorList>
            <person name="Ward L.M."/>
            <person name="Idei A."/>
            <person name="Nakagawa M."/>
            <person name="Ueno Y."/>
            <person name="Fischer W."/>
            <person name="Mcglynn S.E."/>
        </authorList>
    </citation>
    <scope>NUCLEOTIDE SEQUENCE [LARGE SCALE GENOMIC DNA]</scope>
    <source>
        <strain evidence="3">J137</strain>
    </source>
</reference>
<feature type="coiled-coil region" evidence="1">
    <location>
        <begin position="78"/>
        <end position="105"/>
    </location>
</feature>
<proteinExistence type="predicted"/>
<organism evidence="3 4">
    <name type="scientific">Candidatus Dojkabacteria bacterium</name>
    <dbReference type="NCBI Taxonomy" id="2099670"/>
    <lineage>
        <taxon>Bacteria</taxon>
        <taxon>Candidatus Dojkabacteria</taxon>
    </lineage>
</organism>
<keyword evidence="1" id="KW-0175">Coiled coil</keyword>
<feature type="transmembrane region" description="Helical" evidence="2">
    <location>
        <begin position="793"/>
        <end position="814"/>
    </location>
</feature>
<keyword evidence="2" id="KW-0472">Membrane</keyword>
<dbReference type="Proteomes" id="UP000269410">
    <property type="component" value="Unassembled WGS sequence"/>
</dbReference>
<keyword evidence="2" id="KW-0812">Transmembrane</keyword>
<protein>
    <submittedName>
        <fullName evidence="3">Uncharacterized protein</fullName>
    </submittedName>
</protein>
<evidence type="ECO:0000313" key="4">
    <source>
        <dbReference type="Proteomes" id="UP000269410"/>
    </source>
</evidence>
<evidence type="ECO:0000256" key="1">
    <source>
        <dbReference type="SAM" id="Coils"/>
    </source>
</evidence>